<proteinExistence type="predicted"/>
<evidence type="ECO:0000313" key="3">
    <source>
        <dbReference type="Proteomes" id="UP000178155"/>
    </source>
</evidence>
<dbReference type="AlphaFoldDB" id="A0A1F8H7U6"/>
<sequence length="80" mass="9011">MRKTNKKNLTLSVIYEAALEGGYIAFVPSLPGCHTQGDNLKETKKNVKEAISLYLESLQRHNEPLPKDTRILQGKVQVFV</sequence>
<dbReference type="Gene3D" id="3.30.160.250">
    <property type="match status" value="1"/>
</dbReference>
<dbReference type="InterPro" id="IPR051404">
    <property type="entry name" value="TA_system_antitoxin"/>
</dbReference>
<protein>
    <recommendedName>
        <fullName evidence="1">HicB-like antitoxin of toxin-antitoxin system domain-containing protein</fullName>
    </recommendedName>
</protein>
<dbReference type="SUPFAM" id="SSF143100">
    <property type="entry name" value="TTHA1013/TTHA0281-like"/>
    <property type="match status" value="1"/>
</dbReference>
<dbReference type="PANTHER" id="PTHR34504">
    <property type="entry name" value="ANTITOXIN HICB"/>
    <property type="match status" value="1"/>
</dbReference>
<dbReference type="EMBL" id="MGKW01000041">
    <property type="protein sequence ID" value="OGN33016.1"/>
    <property type="molecule type" value="Genomic_DNA"/>
</dbReference>
<dbReference type="InterPro" id="IPR031807">
    <property type="entry name" value="HicB-like"/>
</dbReference>
<name>A0A1F8H7U6_9BACT</name>
<evidence type="ECO:0000259" key="1">
    <source>
        <dbReference type="Pfam" id="PF15919"/>
    </source>
</evidence>
<accession>A0A1F8H7U6</accession>
<reference evidence="2 3" key="1">
    <citation type="journal article" date="2016" name="Nat. Commun.">
        <title>Thousands of microbial genomes shed light on interconnected biogeochemical processes in an aquifer system.</title>
        <authorList>
            <person name="Anantharaman K."/>
            <person name="Brown C.T."/>
            <person name="Hug L.A."/>
            <person name="Sharon I."/>
            <person name="Castelle C.J."/>
            <person name="Probst A.J."/>
            <person name="Thomas B.C."/>
            <person name="Singh A."/>
            <person name="Wilkins M.J."/>
            <person name="Karaoz U."/>
            <person name="Brodie E.L."/>
            <person name="Williams K.H."/>
            <person name="Hubbard S.S."/>
            <person name="Banfield J.F."/>
        </authorList>
    </citation>
    <scope>NUCLEOTIDE SEQUENCE [LARGE SCALE GENOMIC DNA]</scope>
</reference>
<dbReference type="InterPro" id="IPR035069">
    <property type="entry name" value="TTHA1013/TTHA0281-like"/>
</dbReference>
<dbReference type="Proteomes" id="UP000178155">
    <property type="component" value="Unassembled WGS sequence"/>
</dbReference>
<comment type="caution">
    <text evidence="2">The sequence shown here is derived from an EMBL/GenBank/DDBJ whole genome shotgun (WGS) entry which is preliminary data.</text>
</comment>
<dbReference type="Pfam" id="PF15919">
    <property type="entry name" value="HicB_lk_antitox"/>
    <property type="match status" value="1"/>
</dbReference>
<dbReference type="PANTHER" id="PTHR34504:SF4">
    <property type="entry name" value="ANTITOXIN HICB"/>
    <property type="match status" value="1"/>
</dbReference>
<evidence type="ECO:0000313" key="2">
    <source>
        <dbReference type="EMBL" id="OGN33016.1"/>
    </source>
</evidence>
<feature type="domain" description="HicB-like antitoxin of toxin-antitoxin system" evidence="1">
    <location>
        <begin position="21"/>
        <end position="71"/>
    </location>
</feature>
<organism evidence="2 3">
    <name type="scientific">Candidatus Yanofskybacteria bacterium RIFCSPLOWO2_02_FULL_47_9b</name>
    <dbReference type="NCBI Taxonomy" id="1802708"/>
    <lineage>
        <taxon>Bacteria</taxon>
        <taxon>Candidatus Yanofskyibacteriota</taxon>
    </lineage>
</organism>
<gene>
    <name evidence="2" type="ORF">A3I39_00805</name>
</gene>